<dbReference type="InterPro" id="IPR036737">
    <property type="entry name" value="OmpA-like_sf"/>
</dbReference>
<feature type="domain" description="OmpA-like" evidence="7">
    <location>
        <begin position="87"/>
        <end position="208"/>
    </location>
</feature>
<evidence type="ECO:0000256" key="2">
    <source>
        <dbReference type="ARBA" id="ARBA00023136"/>
    </source>
</evidence>
<evidence type="ECO:0000256" key="4">
    <source>
        <dbReference type="PROSITE-ProRule" id="PRU00473"/>
    </source>
</evidence>
<dbReference type="Proteomes" id="UP001167796">
    <property type="component" value="Unassembled WGS sequence"/>
</dbReference>
<organism evidence="8 9">
    <name type="scientific">Hymenobacter mellowenesis</name>
    <dbReference type="NCBI Taxonomy" id="3063995"/>
    <lineage>
        <taxon>Bacteria</taxon>
        <taxon>Pseudomonadati</taxon>
        <taxon>Bacteroidota</taxon>
        <taxon>Cytophagia</taxon>
        <taxon>Cytophagales</taxon>
        <taxon>Hymenobacteraceae</taxon>
        <taxon>Hymenobacter</taxon>
    </lineage>
</organism>
<dbReference type="InterPro" id="IPR006665">
    <property type="entry name" value="OmpA-like"/>
</dbReference>
<evidence type="ECO:0000256" key="1">
    <source>
        <dbReference type="ARBA" id="ARBA00004442"/>
    </source>
</evidence>
<dbReference type="InterPro" id="IPR006664">
    <property type="entry name" value="OMP_bac"/>
</dbReference>
<evidence type="ECO:0000313" key="9">
    <source>
        <dbReference type="Proteomes" id="UP001167796"/>
    </source>
</evidence>
<evidence type="ECO:0000256" key="5">
    <source>
        <dbReference type="SAM" id="MobiDB-lite"/>
    </source>
</evidence>
<keyword evidence="9" id="KW-1185">Reference proteome</keyword>
<evidence type="ECO:0000256" key="6">
    <source>
        <dbReference type="SAM" id="SignalP"/>
    </source>
</evidence>
<comment type="subcellular location">
    <subcellularLocation>
        <location evidence="1">Cell outer membrane</location>
    </subcellularLocation>
</comment>
<dbReference type="PANTHER" id="PTHR30329">
    <property type="entry name" value="STATOR ELEMENT OF FLAGELLAR MOTOR COMPLEX"/>
    <property type="match status" value="1"/>
</dbReference>
<comment type="caution">
    <text evidence="8">The sequence shown here is derived from an EMBL/GenBank/DDBJ whole genome shotgun (WGS) entry which is preliminary data.</text>
</comment>
<dbReference type="CDD" id="cd07185">
    <property type="entry name" value="OmpA_C-like"/>
    <property type="match status" value="1"/>
</dbReference>
<dbReference type="PROSITE" id="PS51123">
    <property type="entry name" value="OMPA_2"/>
    <property type="match status" value="1"/>
</dbReference>
<keyword evidence="2 4" id="KW-0472">Membrane</keyword>
<reference evidence="8" key="1">
    <citation type="submission" date="2023-07" db="EMBL/GenBank/DDBJ databases">
        <authorList>
            <person name="Kim M.K."/>
        </authorList>
    </citation>
    <scope>NUCLEOTIDE SEQUENCE</scope>
    <source>
        <strain evidence="8">M29</strain>
    </source>
</reference>
<feature type="compositionally biased region" description="Low complexity" evidence="5">
    <location>
        <begin position="43"/>
        <end position="61"/>
    </location>
</feature>
<feature type="chain" id="PRO_5046863831" evidence="6">
    <location>
        <begin position="25"/>
        <end position="208"/>
    </location>
</feature>
<dbReference type="Gene3D" id="3.30.1330.60">
    <property type="entry name" value="OmpA-like domain"/>
    <property type="match status" value="1"/>
</dbReference>
<dbReference type="PROSITE" id="PS51257">
    <property type="entry name" value="PROKAR_LIPOPROTEIN"/>
    <property type="match status" value="1"/>
</dbReference>
<sequence>MSRVVFQAALVAAALLTSSCSEQKAPSSAERSAPVPPPPPAEAAPTPAAAGPGPAPTASRPDQGQKLTGQVSDLSGAASDLGGKMTDMGLVINFDTDVLFDFDKADIKPGAAPTLEKLAQVVREYTKSRVVINGYTDAKGDDAYNVSLSRRRAQAIANWLTQHQAGTAGQLQVQGFGEANPVAPNTNSDGSDNPTGRQQNRRVEVIIS</sequence>
<feature type="compositionally biased region" description="Polar residues" evidence="5">
    <location>
        <begin position="183"/>
        <end position="198"/>
    </location>
</feature>
<feature type="signal peptide" evidence="6">
    <location>
        <begin position="1"/>
        <end position="24"/>
    </location>
</feature>
<keyword evidence="6" id="KW-0732">Signal</keyword>
<dbReference type="PANTHER" id="PTHR30329:SF21">
    <property type="entry name" value="LIPOPROTEIN YIAD-RELATED"/>
    <property type="match status" value="1"/>
</dbReference>
<dbReference type="InterPro" id="IPR050330">
    <property type="entry name" value="Bact_OuterMem_StrucFunc"/>
</dbReference>
<dbReference type="SUPFAM" id="SSF103088">
    <property type="entry name" value="OmpA-like"/>
    <property type="match status" value="1"/>
</dbReference>
<proteinExistence type="predicted"/>
<dbReference type="PRINTS" id="PR01021">
    <property type="entry name" value="OMPADOMAIN"/>
</dbReference>
<gene>
    <name evidence="8" type="ORF">Q5H92_05320</name>
</gene>
<name>A0ABT9A7G0_9BACT</name>
<accession>A0ABT9A7G0</accession>
<dbReference type="Pfam" id="PF00691">
    <property type="entry name" value="OmpA"/>
    <property type="match status" value="1"/>
</dbReference>
<dbReference type="RefSeq" id="WP_305010458.1">
    <property type="nucleotide sequence ID" value="NZ_JAUQSX010000002.1"/>
</dbReference>
<dbReference type="EMBL" id="JAUQSX010000002">
    <property type="protein sequence ID" value="MDO7845769.1"/>
    <property type="molecule type" value="Genomic_DNA"/>
</dbReference>
<evidence type="ECO:0000313" key="8">
    <source>
        <dbReference type="EMBL" id="MDO7845769.1"/>
    </source>
</evidence>
<feature type="region of interest" description="Disordered" evidence="5">
    <location>
        <begin position="177"/>
        <end position="208"/>
    </location>
</feature>
<evidence type="ECO:0000259" key="7">
    <source>
        <dbReference type="PROSITE" id="PS51123"/>
    </source>
</evidence>
<keyword evidence="3" id="KW-0998">Cell outer membrane</keyword>
<feature type="region of interest" description="Disordered" evidence="5">
    <location>
        <begin position="21"/>
        <end position="75"/>
    </location>
</feature>
<evidence type="ECO:0000256" key="3">
    <source>
        <dbReference type="ARBA" id="ARBA00023237"/>
    </source>
</evidence>
<protein>
    <submittedName>
        <fullName evidence="8">OmpA family protein</fullName>
    </submittedName>
</protein>